<evidence type="ECO:0000256" key="1">
    <source>
        <dbReference type="SAM" id="MobiDB-lite"/>
    </source>
</evidence>
<sequence>MPISSLLLWDLGSSGDPATAFWHLLFCVLCKRALSPPVEDQVKYSLPSIFSLLEGADRQHAAKRQRLSPSQSLNHGVYYTIHVPPTPLRPGSGLGQVHSQEVKYRHRSSVSSTGSAPMYYPRPPTASSFQPPTPVTTPQMPQQQVHHQHPQSIPRSRSLISRVTPLYFPPLL</sequence>
<dbReference type="Proteomes" id="UP001220324">
    <property type="component" value="Unassembled WGS sequence"/>
</dbReference>
<reference evidence="2 3" key="1">
    <citation type="journal article" date="2023" name="IMA Fungus">
        <title>Comparative genomic study of the Penicillium genus elucidates a diverse pangenome and 15 lateral gene transfer events.</title>
        <authorList>
            <person name="Petersen C."/>
            <person name="Sorensen T."/>
            <person name="Nielsen M.R."/>
            <person name="Sondergaard T.E."/>
            <person name="Sorensen J.L."/>
            <person name="Fitzpatrick D.A."/>
            <person name="Frisvad J.C."/>
            <person name="Nielsen K.L."/>
        </authorList>
    </citation>
    <scope>NUCLEOTIDE SEQUENCE [LARGE SCALE GENOMIC DNA]</scope>
    <source>
        <strain evidence="2 3">IBT 35679</strain>
    </source>
</reference>
<accession>A0AAD6CXR4</accession>
<keyword evidence="3" id="KW-1185">Reference proteome</keyword>
<gene>
    <name evidence="2" type="ORF">N7494_005201</name>
</gene>
<organism evidence="2 3">
    <name type="scientific">Penicillium frequentans</name>
    <dbReference type="NCBI Taxonomy" id="3151616"/>
    <lineage>
        <taxon>Eukaryota</taxon>
        <taxon>Fungi</taxon>
        <taxon>Dikarya</taxon>
        <taxon>Ascomycota</taxon>
        <taxon>Pezizomycotina</taxon>
        <taxon>Eurotiomycetes</taxon>
        <taxon>Eurotiomycetidae</taxon>
        <taxon>Eurotiales</taxon>
        <taxon>Aspergillaceae</taxon>
        <taxon>Penicillium</taxon>
    </lineage>
</organism>
<evidence type="ECO:0000313" key="2">
    <source>
        <dbReference type="EMBL" id="KAJ5543922.1"/>
    </source>
</evidence>
<proteinExistence type="predicted"/>
<protein>
    <submittedName>
        <fullName evidence="2">Uncharacterized protein</fullName>
    </submittedName>
</protein>
<name>A0AAD6CXR4_9EURO</name>
<dbReference type="EMBL" id="JAQIZZ010000004">
    <property type="protein sequence ID" value="KAJ5543922.1"/>
    <property type="molecule type" value="Genomic_DNA"/>
</dbReference>
<comment type="caution">
    <text evidence="2">The sequence shown here is derived from an EMBL/GenBank/DDBJ whole genome shotgun (WGS) entry which is preliminary data.</text>
</comment>
<dbReference type="AlphaFoldDB" id="A0AAD6CXR4"/>
<evidence type="ECO:0000313" key="3">
    <source>
        <dbReference type="Proteomes" id="UP001220324"/>
    </source>
</evidence>
<feature type="region of interest" description="Disordered" evidence="1">
    <location>
        <begin position="105"/>
        <end position="158"/>
    </location>
</feature>
<feature type="compositionally biased region" description="Low complexity" evidence="1">
    <location>
        <begin position="136"/>
        <end position="145"/>
    </location>
</feature>